<sequence length="219" mass="24535">MAVYEAERERYYELAAQLEGNPVAPLVTRPVWFELLEERAASADSPYLAEGLARDAQRYREELEGHIADAEDRRINDTGTLSEGFVDNAGHGFITILWDAATVCDDDAIGCVTGDSLTVHMLAESEYDSEYELRTTLVHELAHVYQRADSARFRDGSSDYERLLDQGLFEGSSEKMADCYALTYYDEWTDAGAGYGYVCDESEREAIRTWAADLNAPVP</sequence>
<dbReference type="EMBL" id="CP063169">
    <property type="protein sequence ID" value="QOR72299.1"/>
    <property type="molecule type" value="Genomic_DNA"/>
</dbReference>
<reference evidence="1 2" key="1">
    <citation type="submission" date="2020-10" db="EMBL/GenBank/DDBJ databases">
        <title>Haloactinobacterium sp. RN3S43, a bacterium isolated from saline soil.</title>
        <authorList>
            <person name="Sun J.-Q."/>
        </authorList>
    </citation>
    <scope>NUCLEOTIDE SEQUENCE [LARGE SCALE GENOMIC DNA]</scope>
    <source>
        <strain evidence="1 2">RN3S43</strain>
    </source>
</reference>
<gene>
    <name evidence="1" type="ORF">IM660_08750</name>
</gene>
<accession>A0A7M1SXL7</accession>
<protein>
    <submittedName>
        <fullName evidence="1">Uncharacterized protein</fullName>
    </submittedName>
</protein>
<proteinExistence type="predicted"/>
<keyword evidence="2" id="KW-1185">Reference proteome</keyword>
<dbReference type="Proteomes" id="UP000593758">
    <property type="component" value="Chromosome"/>
</dbReference>
<organism evidence="1 2">
    <name type="scientific">Ruania alkalisoli</name>
    <dbReference type="NCBI Taxonomy" id="2779775"/>
    <lineage>
        <taxon>Bacteria</taxon>
        <taxon>Bacillati</taxon>
        <taxon>Actinomycetota</taxon>
        <taxon>Actinomycetes</taxon>
        <taxon>Micrococcales</taxon>
        <taxon>Ruaniaceae</taxon>
        <taxon>Ruania</taxon>
    </lineage>
</organism>
<dbReference type="RefSeq" id="WP_193498939.1">
    <property type="nucleotide sequence ID" value="NZ_CP063169.1"/>
</dbReference>
<dbReference type="AlphaFoldDB" id="A0A7M1SXL7"/>
<evidence type="ECO:0000313" key="2">
    <source>
        <dbReference type="Proteomes" id="UP000593758"/>
    </source>
</evidence>
<dbReference type="KEGG" id="halt:IM660_08750"/>
<evidence type="ECO:0000313" key="1">
    <source>
        <dbReference type="EMBL" id="QOR72299.1"/>
    </source>
</evidence>
<name>A0A7M1SXL7_9MICO</name>